<dbReference type="PANTHER" id="PTHR43566:SF1">
    <property type="entry name" value="AAA+ ATPASE DOMAIN-CONTAINING PROTEIN"/>
    <property type="match status" value="1"/>
</dbReference>
<dbReference type="InterPro" id="IPR025420">
    <property type="entry name" value="DUF4143"/>
</dbReference>
<dbReference type="Gene3D" id="3.40.50.300">
    <property type="entry name" value="P-loop containing nucleotide triphosphate hydrolases"/>
    <property type="match status" value="1"/>
</dbReference>
<comment type="caution">
    <text evidence="2">The sequence shown here is derived from an EMBL/GenBank/DDBJ whole genome shotgun (WGS) entry which is preliminary data.</text>
</comment>
<name>A0A7C1VWN9_DESA2</name>
<dbReference type="Pfam" id="PF13635">
    <property type="entry name" value="DUF4143"/>
    <property type="match status" value="1"/>
</dbReference>
<evidence type="ECO:0000259" key="1">
    <source>
        <dbReference type="SMART" id="SM00382"/>
    </source>
</evidence>
<dbReference type="InterPro" id="IPR027417">
    <property type="entry name" value="P-loop_NTPase"/>
</dbReference>
<dbReference type="AlphaFoldDB" id="A0A7C1VWN9"/>
<dbReference type="InterPro" id="IPR003593">
    <property type="entry name" value="AAA+_ATPase"/>
</dbReference>
<gene>
    <name evidence="2" type="ORF">ENI35_01375</name>
</gene>
<dbReference type="EMBL" id="DRIH01000047">
    <property type="protein sequence ID" value="HEC67459.1"/>
    <property type="molecule type" value="Genomic_DNA"/>
</dbReference>
<dbReference type="Pfam" id="PF13173">
    <property type="entry name" value="AAA_14"/>
    <property type="match status" value="1"/>
</dbReference>
<dbReference type="SMART" id="SM00382">
    <property type="entry name" value="AAA"/>
    <property type="match status" value="1"/>
</dbReference>
<keyword evidence="2" id="KW-0067">ATP-binding</keyword>
<dbReference type="InterPro" id="IPR041682">
    <property type="entry name" value="AAA_14"/>
</dbReference>
<proteinExistence type="predicted"/>
<feature type="domain" description="AAA+ ATPase" evidence="1">
    <location>
        <begin position="18"/>
        <end position="179"/>
    </location>
</feature>
<reference evidence="2" key="1">
    <citation type="journal article" date="2020" name="mSystems">
        <title>Genome- and Community-Level Interaction Insights into Carbon Utilization and Element Cycling Functions of Hydrothermarchaeota in Hydrothermal Sediment.</title>
        <authorList>
            <person name="Zhou Z."/>
            <person name="Liu Y."/>
            <person name="Xu W."/>
            <person name="Pan J."/>
            <person name="Luo Z.H."/>
            <person name="Li M."/>
        </authorList>
    </citation>
    <scope>NUCLEOTIDE SEQUENCE [LARGE SCALE GENOMIC DNA]</scope>
    <source>
        <strain evidence="2">HyVt-389</strain>
    </source>
</reference>
<dbReference type="SUPFAM" id="SSF52540">
    <property type="entry name" value="P-loop containing nucleoside triphosphate hydrolases"/>
    <property type="match status" value="1"/>
</dbReference>
<dbReference type="GO" id="GO:0005524">
    <property type="term" value="F:ATP binding"/>
    <property type="evidence" value="ECO:0007669"/>
    <property type="project" value="UniProtKB-KW"/>
</dbReference>
<evidence type="ECO:0000313" key="2">
    <source>
        <dbReference type="EMBL" id="HEC67459.1"/>
    </source>
</evidence>
<organism evidence="2">
    <name type="scientific">Desulfofervidus auxilii</name>
    <dbReference type="NCBI Taxonomy" id="1621989"/>
    <lineage>
        <taxon>Bacteria</taxon>
        <taxon>Pseudomonadati</taxon>
        <taxon>Thermodesulfobacteriota</taxon>
        <taxon>Candidatus Desulfofervidia</taxon>
        <taxon>Candidatus Desulfofervidales</taxon>
        <taxon>Candidatus Desulfofervidaceae</taxon>
        <taxon>Candidatus Desulfofervidus</taxon>
    </lineage>
</organism>
<protein>
    <submittedName>
        <fullName evidence="2">ATP-binding protein</fullName>
    </submittedName>
</protein>
<accession>A0A7C1VWN9</accession>
<sequence length="414" mass="48367">MVLIKRDLFEKIKAHLNKKEITFIVGPRQCGKTTLMWLLIEEIKKQNKPWIFLSLDFEKDKVFFESQEKFIKKLNLEFGNTPAFVFIDEIQRKENAGLFLKGIYDRNLPYKFIVSGSGSVELKAKVHESLAGRKRIFFLSTVSLKEFINFKTGYKYGNHLKEFFEIHSDSYELILEYLNFGGYPRVVLEDTFSEKLAVIHEIYTSYVEKDLSYWLKIEKPEVFTSLLKILSHQSGKLTSFTELSNTLGISVPTLKTYLYYAEKTYILKKVSPFFRNIKKELTKTPVYYFCDLGLRNFSAGVFGKIEDFSEAGFPFQNLVMLLLEERFGETEGVLHYWRSKDGAEVDFVIDFKKEIVPVEVKASFLKKSAISRSLRSFIKKYAPKEAWIVNLSLKKEVKIDKTLIKIFPIWKLLV</sequence>
<dbReference type="PANTHER" id="PTHR43566">
    <property type="entry name" value="CONSERVED PROTEIN"/>
    <property type="match status" value="1"/>
</dbReference>
<dbReference type="Proteomes" id="UP000885738">
    <property type="component" value="Unassembled WGS sequence"/>
</dbReference>
<keyword evidence="2" id="KW-0547">Nucleotide-binding</keyword>